<proteinExistence type="predicted"/>
<protein>
    <submittedName>
        <fullName evidence="3">Kielin/chordin-like protein</fullName>
    </submittedName>
</protein>
<feature type="domain" description="VWFC" evidence="2">
    <location>
        <begin position="245"/>
        <end position="314"/>
    </location>
</feature>
<dbReference type="InterPro" id="IPR001007">
    <property type="entry name" value="VWF_dom"/>
</dbReference>
<evidence type="ECO:0000313" key="3">
    <source>
        <dbReference type="EMBL" id="JAV48079.1"/>
    </source>
</evidence>
<dbReference type="EMBL" id="GFAH01000310">
    <property type="protein sequence ID" value="JAV48079.1"/>
    <property type="molecule type" value="Transcribed_RNA"/>
</dbReference>
<accession>A0A1W7RAA8</accession>
<dbReference type="PROSITE" id="PS01208">
    <property type="entry name" value="VWFC_1"/>
    <property type="match status" value="1"/>
</dbReference>
<evidence type="ECO:0000259" key="2">
    <source>
        <dbReference type="PROSITE" id="PS50184"/>
    </source>
</evidence>
<evidence type="ECO:0000256" key="1">
    <source>
        <dbReference type="SAM" id="SignalP"/>
    </source>
</evidence>
<organism evidence="3">
    <name type="scientific">Hadrurus spadix</name>
    <dbReference type="NCBI Taxonomy" id="141984"/>
    <lineage>
        <taxon>Eukaryota</taxon>
        <taxon>Metazoa</taxon>
        <taxon>Ecdysozoa</taxon>
        <taxon>Arthropoda</taxon>
        <taxon>Chelicerata</taxon>
        <taxon>Arachnida</taxon>
        <taxon>Scorpiones</taxon>
        <taxon>Iurida</taxon>
        <taxon>Iuroidea</taxon>
        <taxon>Hadrurus</taxon>
    </lineage>
</organism>
<feature type="chain" id="PRO_5012529396" evidence="1">
    <location>
        <begin position="18"/>
        <end position="687"/>
    </location>
</feature>
<reference evidence="3" key="1">
    <citation type="submission" date="2016-11" db="EMBL/GenBank/DDBJ databases">
        <title>Venom-gland transcriptomics and venom proteomics of the black-back scorpion (Hadrurus spadix) reveal detectability challenges and an unexplored realm of animal toxin diversity.</title>
        <authorList>
            <person name="Rokyta D.R."/>
            <person name="Ward M.J."/>
        </authorList>
    </citation>
    <scope>NUCLEOTIDE SEQUENCE</scope>
    <source>
        <tissue evidence="3">Venom gland</tissue>
    </source>
</reference>
<feature type="signal peptide" evidence="1">
    <location>
        <begin position="1"/>
        <end position="17"/>
    </location>
</feature>
<dbReference type="PROSITE" id="PS50184">
    <property type="entry name" value="VWFC_2"/>
    <property type="match status" value="1"/>
</dbReference>
<name>A0A1W7RAA8_9SCOR</name>
<sequence>MSFVSLICVLYLTGVSARTIRSTEKEAENELIDLSCKCDKRFWAHYKARGCHPVFEEGKLDCPARFDCPDLQTNSGKCVFNGLHYDIGSYISTTNACARCHCVGDEHTNSTHVECSYGECFEDHNVEGYYYVYSQDSCCSVGIKKEIDEAPKCIWNNKTYYLGQEIFPEEDRCLQCLCTQDWNGINSKSCRKVDCLIETNLHLLQKGCIPIYHEKACCPIEYHCPEKKQNDEETNNSSIVTKDPDQCYFDGKAYNKGEILEYNGVRNCVTCTCCTPPDFTCIHQACIVPSPPANSNCQNLTFKQGKCCPEYDCPVETSEAQRAAKISEEKETEIFGPPHAESPCADLHCEEGEYCQLKQICEESLCRIYPQCVLINADCPTPLCAIGCYVVDIDKNRCPTCACSNNSNLIRREANEVCVLPNCTGSNCHLISNKDGCPICSCDPPCPICPTNCQVQTDISEGKCPECICNEIVERSNVEISSCPVPLCNGVNCTMKVGEDNCTHCVCLECSPPECESGCKLEVNVTEGCPKCECPINENIEKTPCPVPVCEGINCTMKTGEDNCSYCVCLDCSPPKCEPGCRLGTNLSEGCPKCECPENENGNDVTTVGIVDSSTEIQKCPELKCRGYNCRILIGTDGCQFCTCESKCPPTKCIPGCFVEKNPLPDHCPGCICHIAPTSKDVASNES</sequence>
<dbReference type="AlphaFoldDB" id="A0A1W7RAA8"/>
<keyword evidence="1" id="KW-0732">Signal</keyword>